<protein>
    <submittedName>
        <fullName evidence="1">Uncharacterized protein</fullName>
    </submittedName>
</protein>
<organism evidence="1 2">
    <name type="scientific">Burkholderia latens</name>
    <dbReference type="NCBI Taxonomy" id="488446"/>
    <lineage>
        <taxon>Bacteria</taxon>
        <taxon>Pseudomonadati</taxon>
        <taxon>Pseudomonadota</taxon>
        <taxon>Betaproteobacteria</taxon>
        <taxon>Burkholderiales</taxon>
        <taxon>Burkholderiaceae</taxon>
        <taxon>Burkholderia</taxon>
        <taxon>Burkholderia cepacia complex</taxon>
    </lineage>
</organism>
<evidence type="ECO:0000313" key="1">
    <source>
        <dbReference type="EMBL" id="KAB0637885.1"/>
    </source>
</evidence>
<dbReference type="RefSeq" id="WP_151065985.1">
    <property type="nucleotide sequence ID" value="NZ_CABVPL010000021.1"/>
</dbReference>
<dbReference type="GeneID" id="99790506"/>
<name>A0A6H9T9X1_9BURK</name>
<dbReference type="AlphaFoldDB" id="A0A6H9T9X1"/>
<keyword evidence="2" id="KW-1185">Reference proteome</keyword>
<dbReference type="Proteomes" id="UP000430232">
    <property type="component" value="Unassembled WGS sequence"/>
</dbReference>
<proteinExistence type="predicted"/>
<sequence length="75" mass="7993">MTGYERIVHDISIGREDGAANRRTLKSLSGIACRLSESADTPNRCPAAARCGAPRSGALERMKTGSVLDSGFRQV</sequence>
<gene>
    <name evidence="1" type="ORF">F7R21_20625</name>
</gene>
<accession>A0A6H9T9X1</accession>
<reference evidence="1 2" key="1">
    <citation type="submission" date="2019-09" db="EMBL/GenBank/DDBJ databases">
        <title>Draft genome sequences of 48 bacterial type strains from the CCUG.</title>
        <authorList>
            <person name="Tunovic T."/>
            <person name="Pineiro-Iglesias B."/>
            <person name="Unosson C."/>
            <person name="Inganas E."/>
            <person name="Ohlen M."/>
            <person name="Cardew S."/>
            <person name="Jensie-Markopoulos S."/>
            <person name="Salva-Serra F."/>
            <person name="Jaen-Luchoro D."/>
            <person name="Karlsson R."/>
            <person name="Svensson-Stadler L."/>
            <person name="Chun J."/>
            <person name="Moore E."/>
        </authorList>
    </citation>
    <scope>NUCLEOTIDE SEQUENCE [LARGE SCALE GENOMIC DNA]</scope>
    <source>
        <strain evidence="1 2">CCUG 54555</strain>
    </source>
</reference>
<evidence type="ECO:0000313" key="2">
    <source>
        <dbReference type="Proteomes" id="UP000430232"/>
    </source>
</evidence>
<dbReference type="EMBL" id="VZOJ01000061">
    <property type="protein sequence ID" value="KAB0637885.1"/>
    <property type="molecule type" value="Genomic_DNA"/>
</dbReference>
<comment type="caution">
    <text evidence="1">The sequence shown here is derived from an EMBL/GenBank/DDBJ whole genome shotgun (WGS) entry which is preliminary data.</text>
</comment>